<sequence>MKFSKILLILGIIALLSAFAMSTSFAISSEKITKYKLYSNSTYNKKIVTIDELSISNHNDNVKLKYYNINIKKKYQNKYKLKSVNITYTYHKENWESVKVHKNYNAKNKNTIKIKGSPKYYYVDITINYYTKSKIKKESISLPYNSHKWKGTFYYYGKKSNIKLYEAKNITETQYLTAVDITYEKFKVTTKNKKYKIKEVKVVYYDFYGVNSIKTYKGHGKNSLTIEPKFPKKLGIFGGLGEFIIVYY</sequence>
<organism evidence="1 2">
    <name type="scientific">Methanobrevibacter cuticularis</name>
    <dbReference type="NCBI Taxonomy" id="47311"/>
    <lineage>
        <taxon>Archaea</taxon>
        <taxon>Methanobacteriati</taxon>
        <taxon>Methanobacteriota</taxon>
        <taxon>Methanomada group</taxon>
        <taxon>Methanobacteria</taxon>
        <taxon>Methanobacteriales</taxon>
        <taxon>Methanobacteriaceae</taxon>
        <taxon>Methanobrevibacter</taxon>
    </lineage>
</organism>
<reference evidence="1 2" key="1">
    <citation type="submission" date="2016-04" db="EMBL/GenBank/DDBJ databases">
        <title>Genome sequence of Methanobrevibacter cuticularis DSM 11139.</title>
        <authorList>
            <person name="Poehlein A."/>
            <person name="Seedorf H."/>
            <person name="Daniel R."/>
        </authorList>
    </citation>
    <scope>NUCLEOTIDE SEQUENCE [LARGE SCALE GENOMIC DNA]</scope>
    <source>
        <strain evidence="1 2">DSM 11139</strain>
    </source>
</reference>
<keyword evidence="2" id="KW-1185">Reference proteome</keyword>
<name>A0A166D510_9EURY</name>
<dbReference type="PATRIC" id="fig|47311.3.peg.1814"/>
<gene>
    <name evidence="1" type="ORF">MBCUT_16740</name>
</gene>
<protein>
    <submittedName>
        <fullName evidence="1">Uncharacterized protein</fullName>
    </submittedName>
</protein>
<comment type="caution">
    <text evidence="1">The sequence shown here is derived from an EMBL/GenBank/DDBJ whole genome shotgun (WGS) entry which is preliminary data.</text>
</comment>
<accession>A0A166D510</accession>
<proteinExistence type="predicted"/>
<dbReference type="RefSeq" id="WP_067260221.1">
    <property type="nucleotide sequence ID" value="NZ_LWMW01000126.1"/>
</dbReference>
<dbReference type="Proteomes" id="UP000077275">
    <property type="component" value="Unassembled WGS sequence"/>
</dbReference>
<evidence type="ECO:0000313" key="1">
    <source>
        <dbReference type="EMBL" id="KZX15214.1"/>
    </source>
</evidence>
<dbReference type="EMBL" id="LWMW01000126">
    <property type="protein sequence ID" value="KZX15214.1"/>
    <property type="molecule type" value="Genomic_DNA"/>
</dbReference>
<evidence type="ECO:0000313" key="2">
    <source>
        <dbReference type="Proteomes" id="UP000077275"/>
    </source>
</evidence>
<dbReference type="AlphaFoldDB" id="A0A166D510"/>